<proteinExistence type="predicted"/>
<sequence length="235" mass="26527">MASIPLSSYRRLEETSSQDIGDQPTDAFYQDGQNGHQPSLSRVVMEDPSSTGSKSEAATLSHTENGAYTMWNSIWLQTRVLASFLALFIALFLVTIILYRVSEKNSGLSAEDAARQYGWRYGPTAFLTVVLSLWTQVDYSNKILTPWQEMRRGQTAADRSVLLEYVSPFMLTVLWRAIKRRHWAVTASILGILLIQLAVSKWPHTKTPSLRFANSTLDCIFYRSVCTGAYSVRTR</sequence>
<accession>A0ACC2JGS0</accession>
<gene>
    <name evidence="1" type="ORF">O1611_g6939</name>
</gene>
<comment type="caution">
    <text evidence="1">The sequence shown here is derived from an EMBL/GenBank/DDBJ whole genome shotgun (WGS) entry which is preliminary data.</text>
</comment>
<keyword evidence="2" id="KW-1185">Reference proteome</keyword>
<evidence type="ECO:0000313" key="1">
    <source>
        <dbReference type="EMBL" id="KAJ8126697.1"/>
    </source>
</evidence>
<reference evidence="1" key="1">
    <citation type="submission" date="2022-12" db="EMBL/GenBank/DDBJ databases">
        <title>Genome Sequence of Lasiodiplodia mahajangana.</title>
        <authorList>
            <person name="Buettner E."/>
        </authorList>
    </citation>
    <scope>NUCLEOTIDE SEQUENCE</scope>
    <source>
        <strain evidence="1">VT137</strain>
    </source>
</reference>
<organism evidence="1 2">
    <name type="scientific">Lasiodiplodia mahajangana</name>
    <dbReference type="NCBI Taxonomy" id="1108764"/>
    <lineage>
        <taxon>Eukaryota</taxon>
        <taxon>Fungi</taxon>
        <taxon>Dikarya</taxon>
        <taxon>Ascomycota</taxon>
        <taxon>Pezizomycotina</taxon>
        <taxon>Dothideomycetes</taxon>
        <taxon>Dothideomycetes incertae sedis</taxon>
        <taxon>Botryosphaeriales</taxon>
        <taxon>Botryosphaeriaceae</taxon>
        <taxon>Lasiodiplodia</taxon>
    </lineage>
</organism>
<evidence type="ECO:0000313" key="2">
    <source>
        <dbReference type="Proteomes" id="UP001153332"/>
    </source>
</evidence>
<name>A0ACC2JGS0_9PEZI</name>
<dbReference type="EMBL" id="JAPUUL010001737">
    <property type="protein sequence ID" value="KAJ8126697.1"/>
    <property type="molecule type" value="Genomic_DNA"/>
</dbReference>
<protein>
    <submittedName>
        <fullName evidence="1">Uncharacterized protein</fullName>
    </submittedName>
</protein>
<dbReference type="Proteomes" id="UP001153332">
    <property type="component" value="Unassembled WGS sequence"/>
</dbReference>